<evidence type="ECO:0000313" key="1">
    <source>
        <dbReference type="EMBL" id="CAH2008139.1"/>
    </source>
</evidence>
<feature type="non-terminal residue" evidence="1">
    <location>
        <position position="1"/>
    </location>
</feature>
<gene>
    <name evidence="1" type="ORF">ACAOBT_LOCUS30036</name>
</gene>
<sequence>ATQQTPLFTHALPTDEKHRDKRFKFFRFFVSDAMNRQRGLYPLLPNTST</sequence>
<accession>A0A9P0Q6E6</accession>
<proteinExistence type="predicted"/>
<dbReference type="Proteomes" id="UP001152888">
    <property type="component" value="Unassembled WGS sequence"/>
</dbReference>
<organism evidence="1 2">
    <name type="scientific">Acanthoscelides obtectus</name>
    <name type="common">Bean weevil</name>
    <name type="synonym">Bruchus obtectus</name>
    <dbReference type="NCBI Taxonomy" id="200917"/>
    <lineage>
        <taxon>Eukaryota</taxon>
        <taxon>Metazoa</taxon>
        <taxon>Ecdysozoa</taxon>
        <taxon>Arthropoda</taxon>
        <taxon>Hexapoda</taxon>
        <taxon>Insecta</taxon>
        <taxon>Pterygota</taxon>
        <taxon>Neoptera</taxon>
        <taxon>Endopterygota</taxon>
        <taxon>Coleoptera</taxon>
        <taxon>Polyphaga</taxon>
        <taxon>Cucujiformia</taxon>
        <taxon>Chrysomeloidea</taxon>
        <taxon>Chrysomelidae</taxon>
        <taxon>Bruchinae</taxon>
        <taxon>Bruchini</taxon>
        <taxon>Acanthoscelides</taxon>
    </lineage>
</organism>
<dbReference type="EMBL" id="CAKOFQ010007785">
    <property type="protein sequence ID" value="CAH2008139.1"/>
    <property type="molecule type" value="Genomic_DNA"/>
</dbReference>
<comment type="caution">
    <text evidence="1">The sequence shown here is derived from an EMBL/GenBank/DDBJ whole genome shotgun (WGS) entry which is preliminary data.</text>
</comment>
<evidence type="ECO:0000313" key="2">
    <source>
        <dbReference type="Proteomes" id="UP001152888"/>
    </source>
</evidence>
<protein>
    <submittedName>
        <fullName evidence="1">Uncharacterized protein</fullName>
    </submittedName>
</protein>
<keyword evidence="2" id="KW-1185">Reference proteome</keyword>
<dbReference type="AlphaFoldDB" id="A0A9P0Q6E6"/>
<reference evidence="1" key="1">
    <citation type="submission" date="2022-03" db="EMBL/GenBank/DDBJ databases">
        <authorList>
            <person name="Sayadi A."/>
        </authorList>
    </citation>
    <scope>NUCLEOTIDE SEQUENCE</scope>
</reference>
<name>A0A9P0Q6E6_ACAOB</name>